<comment type="subcellular location">
    <subcellularLocation>
        <location evidence="1">Cell membrane</location>
        <topology evidence="1">Multi-pass membrane protein</topology>
    </subcellularLocation>
</comment>
<feature type="transmembrane region" description="Helical" evidence="9">
    <location>
        <begin position="568"/>
        <end position="587"/>
    </location>
</feature>
<dbReference type="InterPro" id="IPR003352">
    <property type="entry name" value="PTS_EIIC"/>
</dbReference>
<evidence type="ECO:0000256" key="1">
    <source>
        <dbReference type="ARBA" id="ARBA00004651"/>
    </source>
</evidence>
<keyword evidence="3" id="KW-1003">Cell membrane</keyword>
<evidence type="ECO:0000259" key="10">
    <source>
        <dbReference type="PROSITE" id="PS51105"/>
    </source>
</evidence>
<keyword evidence="6 9" id="KW-1133">Transmembrane helix</keyword>
<feature type="domain" description="PTS EIIC type-3" evidence="10">
    <location>
        <begin position="273"/>
        <end position="692"/>
    </location>
</feature>
<evidence type="ECO:0000256" key="5">
    <source>
        <dbReference type="ARBA" id="ARBA00022692"/>
    </source>
</evidence>
<feature type="transmembrane region" description="Helical" evidence="9">
    <location>
        <begin position="379"/>
        <end position="399"/>
    </location>
</feature>
<dbReference type="GO" id="GO:0005886">
    <property type="term" value="C:plasma membrane"/>
    <property type="evidence" value="ECO:0007669"/>
    <property type="project" value="UniProtKB-SubCell"/>
</dbReference>
<dbReference type="PROSITE" id="PS51105">
    <property type="entry name" value="PTS_EIIC_TYPE_3"/>
    <property type="match status" value="1"/>
</dbReference>
<feature type="transmembrane region" description="Helical" evidence="9">
    <location>
        <begin position="297"/>
        <end position="318"/>
    </location>
</feature>
<reference evidence="11 12" key="1">
    <citation type="submission" date="2019-08" db="EMBL/GenBank/DDBJ databases">
        <title>Complete genome sequence of Spiroplasma chinense CCH (DSM 19755).</title>
        <authorList>
            <person name="Shen H.-Y."/>
            <person name="Lin Y.-C."/>
            <person name="Chou L."/>
            <person name="Kuo C.-H."/>
        </authorList>
    </citation>
    <scope>NUCLEOTIDE SEQUENCE [LARGE SCALE GENOMIC DNA]</scope>
    <source>
        <strain evidence="11 12">CCH</strain>
    </source>
</reference>
<feature type="transmembrane region" description="Helical" evidence="9">
    <location>
        <begin position="406"/>
        <end position="424"/>
    </location>
</feature>
<accession>A0A5B9Y4E0</accession>
<dbReference type="KEGG" id="schi:SCHIN_v1c03520"/>
<evidence type="ECO:0000256" key="7">
    <source>
        <dbReference type="ARBA" id="ARBA00023136"/>
    </source>
</evidence>
<gene>
    <name evidence="11" type="primary">celB</name>
    <name evidence="11" type="ORF">SCHIN_v1c03520</name>
</gene>
<evidence type="ECO:0000313" key="12">
    <source>
        <dbReference type="Proteomes" id="UP000323144"/>
    </source>
</evidence>
<organism evidence="11 12">
    <name type="scientific">Spiroplasma chinense</name>
    <dbReference type="NCBI Taxonomy" id="216932"/>
    <lineage>
        <taxon>Bacteria</taxon>
        <taxon>Bacillati</taxon>
        <taxon>Mycoplasmatota</taxon>
        <taxon>Mollicutes</taxon>
        <taxon>Entomoplasmatales</taxon>
        <taxon>Spiroplasmataceae</taxon>
        <taxon>Spiroplasma</taxon>
    </lineage>
</organism>
<dbReference type="PANTHER" id="PTHR33989:SF10">
    <property type="entry name" value="PERMEASE IIC COMPONENT"/>
    <property type="match status" value="1"/>
</dbReference>
<keyword evidence="8" id="KW-0175">Coiled coil</keyword>
<dbReference type="GO" id="GO:0008982">
    <property type="term" value="F:protein-N(PI)-phosphohistidine-sugar phosphotransferase activity"/>
    <property type="evidence" value="ECO:0007669"/>
    <property type="project" value="InterPro"/>
</dbReference>
<dbReference type="GO" id="GO:0009401">
    <property type="term" value="P:phosphoenolpyruvate-dependent sugar phosphotransferase system"/>
    <property type="evidence" value="ECO:0007669"/>
    <property type="project" value="InterPro"/>
</dbReference>
<evidence type="ECO:0000256" key="3">
    <source>
        <dbReference type="ARBA" id="ARBA00022475"/>
    </source>
</evidence>
<feature type="coiled-coil region" evidence="8">
    <location>
        <begin position="85"/>
        <end position="141"/>
    </location>
</feature>
<dbReference type="RefSeq" id="WP_166507941.1">
    <property type="nucleotide sequence ID" value="NZ_CP043026.1"/>
</dbReference>
<dbReference type="InterPro" id="IPR004501">
    <property type="entry name" value="PTS_EIIC_3"/>
</dbReference>
<dbReference type="Pfam" id="PF02378">
    <property type="entry name" value="PTS_EIIC"/>
    <property type="match status" value="1"/>
</dbReference>
<dbReference type="NCBIfam" id="TIGR00410">
    <property type="entry name" value="lacE"/>
    <property type="match status" value="1"/>
</dbReference>
<keyword evidence="4" id="KW-0762">Sugar transport</keyword>
<keyword evidence="2" id="KW-0813">Transport</keyword>
<evidence type="ECO:0000313" key="11">
    <source>
        <dbReference type="EMBL" id="QEH61549.1"/>
    </source>
</evidence>
<keyword evidence="12" id="KW-1185">Reference proteome</keyword>
<dbReference type="GO" id="GO:1901264">
    <property type="term" value="P:carbohydrate derivative transport"/>
    <property type="evidence" value="ECO:0007669"/>
    <property type="project" value="TreeGrafter"/>
</dbReference>
<evidence type="ECO:0000256" key="6">
    <source>
        <dbReference type="ARBA" id="ARBA00022989"/>
    </source>
</evidence>
<feature type="transmembrane region" description="Helical" evidence="9">
    <location>
        <begin position="673"/>
        <end position="695"/>
    </location>
</feature>
<dbReference type="PANTHER" id="PTHR33989">
    <property type="match status" value="1"/>
</dbReference>
<evidence type="ECO:0000256" key="9">
    <source>
        <dbReference type="SAM" id="Phobius"/>
    </source>
</evidence>
<dbReference type="EMBL" id="CP043026">
    <property type="protein sequence ID" value="QEH61549.1"/>
    <property type="molecule type" value="Genomic_DNA"/>
</dbReference>
<dbReference type="InterPro" id="IPR051088">
    <property type="entry name" value="PTS_Sugar-EIIC/EIIB"/>
</dbReference>
<feature type="transmembrane region" description="Helical" evidence="9">
    <location>
        <begin position="624"/>
        <end position="642"/>
    </location>
</feature>
<keyword evidence="5 9" id="KW-0812">Transmembrane</keyword>
<feature type="transmembrane region" description="Helical" evidence="9">
    <location>
        <begin position="500"/>
        <end position="523"/>
    </location>
</feature>
<proteinExistence type="predicted"/>
<dbReference type="Proteomes" id="UP000323144">
    <property type="component" value="Chromosome"/>
</dbReference>
<evidence type="ECO:0000256" key="8">
    <source>
        <dbReference type="SAM" id="Coils"/>
    </source>
</evidence>
<name>A0A5B9Y4E0_9MOLU</name>
<feature type="transmembrane region" description="Helical" evidence="9">
    <location>
        <begin position="449"/>
        <end position="473"/>
    </location>
</feature>
<keyword evidence="7 9" id="KW-0472">Membrane</keyword>
<feature type="transmembrane region" description="Helical" evidence="9">
    <location>
        <begin position="354"/>
        <end position="373"/>
    </location>
</feature>
<evidence type="ECO:0000256" key="2">
    <source>
        <dbReference type="ARBA" id="ARBA00022448"/>
    </source>
</evidence>
<sequence>MEKYAKFPEINSLYNTIIQNKQTYKKNTQDIKESRKILSAKKHKAKDIKHHFKKIMHGKINELKNEFNINLTGSKYVKNDIDAMYEKYNNEVTLLKQSYKEKTELRVNKANDEIKSIESAIKVMKEKNKALSIKNKELKITIKDKWTQLESVRNEKDIELKNDVVVAAKIFADKKAEFKQKYIDDRNKMIEEFKVENPEIKNFNSILRKQTKSRLKPFKSDDERKVYELTVALNQLAIQFKNKVSFQKKMFRDTKLEVRYNKGKGKPLSFKVFIDNTTKAAGAFSNNKFISALRGGFFSIMPLVIVGAAFILINNIILSAANGGLFNFFVMDIDSLNVLNQLKSIGVNIWNGTYAFYALLLGAAIAYHLAPYYKVNSWGAAMLTCASIVVMNTTIFSDLTSMGSSGMFTAILVAFLSTVIYGKASENEKLKIKMPESVPDGVAKSFNNLIPYALVLIMFSLMAFTIAEVGLLIGDIKIGNEVRTFSTFNELIVVVVQKPLVHAVSGFGGMVTIVFFWQILWFLGIHASGILSPIVEPIQLTGLIQNQEALAIGADPKYVFTNPFMNNFIHLGGTGGTIALIIAIFVFSKRSDWRAMAKITIIPALFCVNEPLMFGLPIVLNPILLIPFVIGPLIAGMFAYFATVTGMMSYTSVIVPWTTPPIIGGFLSTKDVWGGIVALINFGILLSVYTPFVLLANKLEKRELMTKYKNIDLPGMVIQDKIQTNIIA</sequence>
<protein>
    <submittedName>
        <fullName evidence="11">PTS system cellobiose-specific IIC component</fullName>
    </submittedName>
</protein>
<dbReference type="AlphaFoldDB" id="A0A5B9Y4E0"/>
<evidence type="ECO:0000256" key="4">
    <source>
        <dbReference type="ARBA" id="ARBA00022597"/>
    </source>
</evidence>